<reference evidence="3 5" key="2">
    <citation type="submission" date="2018-12" db="EMBL/GenBank/DDBJ databases">
        <authorList>
            <consortium name="Pathogen Informatics"/>
        </authorList>
    </citation>
    <scope>NUCLEOTIDE SEQUENCE [LARGE SCALE GENOMIC DNA]</scope>
    <source>
        <strain evidence="3 5">NCTC11976</strain>
    </source>
</reference>
<evidence type="ECO:0000313" key="4">
    <source>
        <dbReference type="Proteomes" id="UP000054921"/>
    </source>
</evidence>
<dbReference type="RefSeq" id="WP_028382129.1">
    <property type="nucleotide sequence ID" value="NZ_CAAAIT010000002.1"/>
</dbReference>
<dbReference type="PATRIC" id="fig|28084.5.peg.1172"/>
<dbReference type="InterPro" id="IPR011440">
    <property type="entry name" value="DUF1543"/>
</dbReference>
<feature type="domain" description="DUF1543" evidence="1">
    <location>
        <begin position="15"/>
        <end position="65"/>
    </location>
</feature>
<accession>A0A0W0S6L4</accession>
<reference evidence="2 4" key="1">
    <citation type="submission" date="2015-11" db="EMBL/GenBank/DDBJ databases">
        <title>Genomic analysis of 38 Legionella species identifies large and diverse effector repertoires.</title>
        <authorList>
            <person name="Burstein D."/>
            <person name="Amaro F."/>
            <person name="Zusman T."/>
            <person name="Lifshitz Z."/>
            <person name="Cohen O."/>
            <person name="Gilbert J.A."/>
            <person name="Pupko T."/>
            <person name="Shuman H.A."/>
            <person name="Segal G."/>
        </authorList>
    </citation>
    <scope>NUCLEOTIDE SEQUENCE [LARGE SCALE GENOMIC DNA]</scope>
    <source>
        <strain evidence="2 4">ORW</strain>
    </source>
</reference>
<dbReference type="Proteomes" id="UP000054921">
    <property type="component" value="Unassembled WGS sequence"/>
</dbReference>
<protein>
    <submittedName>
        <fullName evidence="3">Domain of Uncharacterized Function (DUF1543)</fullName>
    </submittedName>
</protein>
<evidence type="ECO:0000313" key="2">
    <source>
        <dbReference type="EMBL" id="KTC79063.1"/>
    </source>
</evidence>
<organism evidence="2 4">
    <name type="scientific">Legionella cherrii</name>
    <dbReference type="NCBI Taxonomy" id="28084"/>
    <lineage>
        <taxon>Bacteria</taxon>
        <taxon>Pseudomonadati</taxon>
        <taxon>Pseudomonadota</taxon>
        <taxon>Gammaproteobacteria</taxon>
        <taxon>Legionellales</taxon>
        <taxon>Legionellaceae</taxon>
        <taxon>Legionella</taxon>
    </lineage>
</organism>
<gene>
    <name evidence="2" type="ORF">Lche_1083</name>
    <name evidence="3" type="ORF">NCTC11976_01727</name>
</gene>
<dbReference type="EMBL" id="LNXW01000013">
    <property type="protein sequence ID" value="KTC79063.1"/>
    <property type="molecule type" value="Genomic_DNA"/>
</dbReference>
<dbReference type="OrthoDB" id="850243at2"/>
<dbReference type="AlphaFoldDB" id="A0A0W0S6L4"/>
<dbReference type="Proteomes" id="UP000277577">
    <property type="component" value="Chromosome"/>
</dbReference>
<sequence length="170" mass="19648">MNLFVVYIGGSHPNSLIELHDLRFIVAQSIEDTYDVLKKSWWGIPKSLHIDAWGILKYADGHSIQISQEPSENSDNKLFFVNLGGYDNKQFTELHKNIFVVAANEFEAKQKALIQIADWESPHRDYLYEVDNLLNINSLLKQEGYYLHLNGQVEPKPFEFTCCYNPIGRN</sequence>
<proteinExistence type="predicted"/>
<dbReference type="EMBL" id="LR134173">
    <property type="protein sequence ID" value="VEB36473.1"/>
    <property type="molecule type" value="Genomic_DNA"/>
</dbReference>
<dbReference type="Pfam" id="PF07566">
    <property type="entry name" value="DUF1543"/>
    <property type="match status" value="1"/>
</dbReference>
<evidence type="ECO:0000313" key="3">
    <source>
        <dbReference type="EMBL" id="VEB36473.1"/>
    </source>
</evidence>
<dbReference type="Gene3D" id="3.10.20.10">
    <property type="match status" value="2"/>
</dbReference>
<keyword evidence="5" id="KW-1185">Reference proteome</keyword>
<name>A0A0W0S6L4_9GAMM</name>
<dbReference type="STRING" id="28084.Lche_1083"/>
<evidence type="ECO:0000313" key="5">
    <source>
        <dbReference type="Proteomes" id="UP000277577"/>
    </source>
</evidence>
<evidence type="ECO:0000259" key="1">
    <source>
        <dbReference type="Pfam" id="PF07566"/>
    </source>
</evidence>